<dbReference type="Pfam" id="PF04082">
    <property type="entry name" value="Fungal_trans"/>
    <property type="match status" value="1"/>
</dbReference>
<feature type="region of interest" description="Disordered" evidence="6">
    <location>
        <begin position="364"/>
        <end position="386"/>
    </location>
</feature>
<dbReference type="InterPro" id="IPR007219">
    <property type="entry name" value="XnlR_reg_dom"/>
</dbReference>
<dbReference type="GO" id="GO:0005634">
    <property type="term" value="C:nucleus"/>
    <property type="evidence" value="ECO:0007669"/>
    <property type="project" value="UniProtKB-SubCell"/>
</dbReference>
<dbReference type="PANTHER" id="PTHR46910:SF37">
    <property type="entry name" value="ZN(II)2CYS6 TRANSCRIPTION FACTOR (EUROFUNG)"/>
    <property type="match status" value="1"/>
</dbReference>
<organism evidence="8 9">
    <name type="scientific">Penicillium antarcticum</name>
    <dbReference type="NCBI Taxonomy" id="416450"/>
    <lineage>
        <taxon>Eukaryota</taxon>
        <taxon>Fungi</taxon>
        <taxon>Dikarya</taxon>
        <taxon>Ascomycota</taxon>
        <taxon>Pezizomycotina</taxon>
        <taxon>Eurotiomycetes</taxon>
        <taxon>Eurotiomycetidae</taxon>
        <taxon>Eurotiales</taxon>
        <taxon>Aspergillaceae</taxon>
        <taxon>Penicillium</taxon>
    </lineage>
</organism>
<dbReference type="GO" id="GO:0003677">
    <property type="term" value="F:DNA binding"/>
    <property type="evidence" value="ECO:0007669"/>
    <property type="project" value="UniProtKB-KW"/>
</dbReference>
<comment type="caution">
    <text evidence="8">The sequence shown here is derived from an EMBL/GenBank/DDBJ whole genome shotgun (WGS) entry which is preliminary data.</text>
</comment>
<protein>
    <recommendedName>
        <fullName evidence="7">Xylanolytic transcriptional activator regulatory domain-containing protein</fullName>
    </recommendedName>
</protein>
<name>A0A1V6QKT7_9EURO</name>
<gene>
    <name evidence="8" type="ORF">PENANT_c002G06935</name>
</gene>
<keyword evidence="9" id="KW-1185">Reference proteome</keyword>
<dbReference type="InterPro" id="IPR050987">
    <property type="entry name" value="AtrR-like"/>
</dbReference>
<evidence type="ECO:0000256" key="2">
    <source>
        <dbReference type="ARBA" id="ARBA00023015"/>
    </source>
</evidence>
<evidence type="ECO:0000256" key="1">
    <source>
        <dbReference type="ARBA" id="ARBA00004123"/>
    </source>
</evidence>
<evidence type="ECO:0000256" key="5">
    <source>
        <dbReference type="ARBA" id="ARBA00023242"/>
    </source>
</evidence>
<evidence type="ECO:0000313" key="9">
    <source>
        <dbReference type="Proteomes" id="UP000191672"/>
    </source>
</evidence>
<dbReference type="GO" id="GO:0008270">
    <property type="term" value="F:zinc ion binding"/>
    <property type="evidence" value="ECO:0007669"/>
    <property type="project" value="InterPro"/>
</dbReference>
<comment type="subcellular location">
    <subcellularLocation>
        <location evidence="1">Nucleus</location>
    </subcellularLocation>
</comment>
<dbReference type="GO" id="GO:0003700">
    <property type="term" value="F:DNA-binding transcription factor activity"/>
    <property type="evidence" value="ECO:0007669"/>
    <property type="project" value="InterPro"/>
</dbReference>
<evidence type="ECO:0000256" key="3">
    <source>
        <dbReference type="ARBA" id="ARBA00023125"/>
    </source>
</evidence>
<evidence type="ECO:0000256" key="6">
    <source>
        <dbReference type="SAM" id="MobiDB-lite"/>
    </source>
</evidence>
<dbReference type="Proteomes" id="UP000191672">
    <property type="component" value="Unassembled WGS sequence"/>
</dbReference>
<sequence length="495" mass="55083">MPLFDKEEFMKLFEQQYSLDPPVGEGHVLNYLRNCYGYFTQLAFSCKEILAVQALTGMAFLLEMLLDVEASYMALGAAARLSIALGLHRKTDDPHLSVREIDERRNVFWVLYVFDKMMSLRLGRPPAIGDKEIEIDEPRACEPLSHPDTPDPSLYFENFVKLSKIESEIYNALYSAHCPSSNSWTERVATVDRLNKKVIDWRVSLPDGIIQPGQPLNCSVRLVPSAVLLHSEYYNCLSTLHRLSSYRGTIIASDKSDHKVSPDDSAVSSSRTACIGAARDTARIMGSLNLNDRSGKFRNNLIRNILLHPHDSGNLDDLDLLHTIVDSLSPALTISTSSLAVLLLEIFQKMMDISESLVHQTQPIKNNHETREDVTTGLTNTENGGFKMDLSHKPITTPSLESFSQAGHLPLASDTDPWTDPPHAPQVLHGENKASYSTSSPPSEHHISHSVVFNHVSFPDDMAMTLTLDWELANLRATGVNDYSLHDSTGLGIGF</sequence>
<keyword evidence="2" id="KW-0805">Transcription regulation</keyword>
<dbReference type="CDD" id="cd12148">
    <property type="entry name" value="fungal_TF_MHR"/>
    <property type="match status" value="1"/>
</dbReference>
<dbReference type="AlphaFoldDB" id="A0A1V6QKT7"/>
<dbReference type="SMART" id="SM00906">
    <property type="entry name" value="Fungal_trans"/>
    <property type="match status" value="1"/>
</dbReference>
<feature type="region of interest" description="Disordered" evidence="6">
    <location>
        <begin position="407"/>
        <end position="446"/>
    </location>
</feature>
<reference evidence="9" key="1">
    <citation type="journal article" date="2017" name="Nat. Microbiol.">
        <title>Global analysis of biosynthetic gene clusters reveals vast potential of secondary metabolite production in Penicillium species.</title>
        <authorList>
            <person name="Nielsen J.C."/>
            <person name="Grijseels S."/>
            <person name="Prigent S."/>
            <person name="Ji B."/>
            <person name="Dainat J."/>
            <person name="Nielsen K.F."/>
            <person name="Frisvad J.C."/>
            <person name="Workman M."/>
            <person name="Nielsen J."/>
        </authorList>
    </citation>
    <scope>NUCLEOTIDE SEQUENCE [LARGE SCALE GENOMIC DNA]</scope>
    <source>
        <strain evidence="9">IBT 31811</strain>
    </source>
</reference>
<evidence type="ECO:0000256" key="4">
    <source>
        <dbReference type="ARBA" id="ARBA00023163"/>
    </source>
</evidence>
<dbReference type="GO" id="GO:0006351">
    <property type="term" value="P:DNA-templated transcription"/>
    <property type="evidence" value="ECO:0007669"/>
    <property type="project" value="InterPro"/>
</dbReference>
<proteinExistence type="predicted"/>
<accession>A0A1V6QKT7</accession>
<keyword evidence="3" id="KW-0238">DNA-binding</keyword>
<evidence type="ECO:0000313" key="8">
    <source>
        <dbReference type="EMBL" id="OQD89587.1"/>
    </source>
</evidence>
<keyword evidence="5" id="KW-0539">Nucleus</keyword>
<feature type="domain" description="Xylanolytic transcriptional activator regulatory" evidence="7">
    <location>
        <begin position="71"/>
        <end position="144"/>
    </location>
</feature>
<dbReference type="STRING" id="416450.A0A1V6QKT7"/>
<evidence type="ECO:0000259" key="7">
    <source>
        <dbReference type="SMART" id="SM00906"/>
    </source>
</evidence>
<dbReference type="PANTHER" id="PTHR46910">
    <property type="entry name" value="TRANSCRIPTION FACTOR PDR1"/>
    <property type="match status" value="1"/>
</dbReference>
<dbReference type="EMBL" id="MDYN01000002">
    <property type="protein sequence ID" value="OQD89587.1"/>
    <property type="molecule type" value="Genomic_DNA"/>
</dbReference>
<keyword evidence="4" id="KW-0804">Transcription</keyword>